<dbReference type="OrthoDB" id="272739at2"/>
<evidence type="ECO:0000256" key="3">
    <source>
        <dbReference type="ARBA" id="ARBA00005712"/>
    </source>
</evidence>
<evidence type="ECO:0000256" key="6">
    <source>
        <dbReference type="ARBA" id="ARBA00023065"/>
    </source>
</evidence>
<keyword evidence="7" id="KW-0472">Membrane</keyword>
<comment type="subcellular location">
    <subcellularLocation>
        <location evidence="2">Endomembrane system</location>
        <topology evidence="2">Peripheral membrane protein</topology>
    </subcellularLocation>
</comment>
<evidence type="ECO:0000256" key="4">
    <source>
        <dbReference type="ARBA" id="ARBA00022448"/>
    </source>
</evidence>
<dbReference type="InterPro" id="IPR020546">
    <property type="entry name" value="ATP_synth_F1_dsu/esu_N"/>
</dbReference>
<reference evidence="11" key="1">
    <citation type="submission" date="2019-06" db="EMBL/GenBank/DDBJ databases">
        <title>The complete genome of Emcibacter congregatus ZYLT.</title>
        <authorList>
            <person name="Zhao Z."/>
        </authorList>
    </citation>
    <scope>NUCLEOTIDE SEQUENCE [LARGE SCALE GENOMIC DNA]</scope>
    <source>
        <strain evidence="11">MCCC 1A06723</strain>
    </source>
</reference>
<evidence type="ECO:0000256" key="2">
    <source>
        <dbReference type="ARBA" id="ARBA00004184"/>
    </source>
</evidence>
<dbReference type="EMBL" id="VFIY01000010">
    <property type="protein sequence ID" value="TPD59839.1"/>
    <property type="molecule type" value="Genomic_DNA"/>
</dbReference>
<evidence type="ECO:0000256" key="5">
    <source>
        <dbReference type="ARBA" id="ARBA00022781"/>
    </source>
</evidence>
<dbReference type="AlphaFoldDB" id="A0A501PHE4"/>
<dbReference type="Gene3D" id="2.60.15.10">
    <property type="entry name" value="F0F1 ATP synthase delta/epsilon subunit, N-terminal"/>
    <property type="match status" value="1"/>
</dbReference>
<dbReference type="GO" id="GO:0012505">
    <property type="term" value="C:endomembrane system"/>
    <property type="evidence" value="ECO:0007669"/>
    <property type="project" value="UniProtKB-SubCell"/>
</dbReference>
<dbReference type="InterPro" id="IPR036771">
    <property type="entry name" value="ATPsynth_dsu/esu_N"/>
</dbReference>
<dbReference type="Proteomes" id="UP000319148">
    <property type="component" value="Unassembled WGS sequence"/>
</dbReference>
<name>A0A501PHE4_9PROT</name>
<dbReference type="RefSeq" id="WP_139940810.1">
    <property type="nucleotide sequence ID" value="NZ_JBHSYP010000006.1"/>
</dbReference>
<gene>
    <name evidence="10" type="ORF">FIV46_10150</name>
</gene>
<dbReference type="InterPro" id="IPR001469">
    <property type="entry name" value="ATP_synth_F1_dsu/esu"/>
</dbReference>
<protein>
    <submittedName>
        <fullName evidence="10">F0F1 ATP synthase subunit epsilon</fullName>
    </submittedName>
</protein>
<dbReference type="GO" id="GO:0046933">
    <property type="term" value="F:proton-transporting ATP synthase activity, rotational mechanism"/>
    <property type="evidence" value="ECO:0007669"/>
    <property type="project" value="InterPro"/>
</dbReference>
<keyword evidence="6" id="KW-0406">Ion transport</keyword>
<evidence type="ECO:0000313" key="10">
    <source>
        <dbReference type="EMBL" id="TPD59839.1"/>
    </source>
</evidence>
<keyword evidence="11" id="KW-1185">Reference proteome</keyword>
<organism evidence="10 11">
    <name type="scientific">Emcibacter nanhaiensis</name>
    <dbReference type="NCBI Taxonomy" id="1505037"/>
    <lineage>
        <taxon>Bacteria</taxon>
        <taxon>Pseudomonadati</taxon>
        <taxon>Pseudomonadota</taxon>
        <taxon>Alphaproteobacteria</taxon>
        <taxon>Emcibacterales</taxon>
        <taxon>Emcibacteraceae</taxon>
        <taxon>Emcibacter</taxon>
    </lineage>
</organism>
<accession>A0A501PHE4</accession>
<keyword evidence="5" id="KW-0375">Hydrogen ion transport</keyword>
<evidence type="ECO:0000256" key="8">
    <source>
        <dbReference type="ARBA" id="ARBA00023196"/>
    </source>
</evidence>
<comment type="function">
    <text evidence="1">Produces ATP from ADP in the presence of a proton gradient across the membrane.</text>
</comment>
<feature type="domain" description="ATP synthase F1 complex delta/epsilon subunit N-terminal" evidence="9">
    <location>
        <begin position="18"/>
        <end position="76"/>
    </location>
</feature>
<keyword evidence="4" id="KW-0813">Transport</keyword>
<evidence type="ECO:0000256" key="7">
    <source>
        <dbReference type="ARBA" id="ARBA00023136"/>
    </source>
</evidence>
<dbReference type="CDD" id="cd12152">
    <property type="entry name" value="F1-ATPase_delta"/>
    <property type="match status" value="1"/>
</dbReference>
<dbReference type="GO" id="GO:0045259">
    <property type="term" value="C:proton-transporting ATP synthase complex"/>
    <property type="evidence" value="ECO:0007669"/>
    <property type="project" value="UniProtKB-KW"/>
</dbReference>
<evidence type="ECO:0000256" key="1">
    <source>
        <dbReference type="ARBA" id="ARBA00003543"/>
    </source>
</evidence>
<evidence type="ECO:0000259" key="9">
    <source>
        <dbReference type="Pfam" id="PF02823"/>
    </source>
</evidence>
<comment type="caution">
    <text evidence="10">The sequence shown here is derived from an EMBL/GenBank/DDBJ whole genome shotgun (WGS) entry which is preliminary data.</text>
</comment>
<sequence length="133" mass="15216">MSGFTLHLQSGGQVENLENVTSFSAADASGSFGLKAGHERFMTVLESGLARYRQSAGRWRYLALSGGILYFIDNELFLCTHRYVRSENYQEVTAAISEILAEEEETRKDLKTSISRMEQEMARRLWDLQRERV</sequence>
<dbReference type="SUPFAM" id="SSF51344">
    <property type="entry name" value="Epsilon subunit of F1F0-ATP synthase N-terminal domain"/>
    <property type="match status" value="1"/>
</dbReference>
<evidence type="ECO:0000313" key="11">
    <source>
        <dbReference type="Proteomes" id="UP000319148"/>
    </source>
</evidence>
<keyword evidence="8" id="KW-0139">CF(1)</keyword>
<comment type="similarity">
    <text evidence="3">Belongs to the ATPase epsilon chain family.</text>
</comment>
<keyword evidence="8" id="KW-0066">ATP synthesis</keyword>
<dbReference type="Pfam" id="PF02823">
    <property type="entry name" value="ATP-synt_DE_N"/>
    <property type="match status" value="1"/>
</dbReference>
<proteinExistence type="inferred from homology"/>